<evidence type="ECO:0000313" key="2">
    <source>
        <dbReference type="Proteomes" id="UP000187203"/>
    </source>
</evidence>
<keyword evidence="2" id="KW-1185">Reference proteome</keyword>
<comment type="caution">
    <text evidence="1">The sequence shown here is derived from an EMBL/GenBank/DDBJ whole genome shotgun (WGS) entry which is preliminary data.</text>
</comment>
<proteinExistence type="predicted"/>
<evidence type="ECO:0000313" key="1">
    <source>
        <dbReference type="EMBL" id="OMP01985.1"/>
    </source>
</evidence>
<dbReference type="EMBL" id="AWUE01014696">
    <property type="protein sequence ID" value="OMP01985.1"/>
    <property type="molecule type" value="Genomic_DNA"/>
</dbReference>
<dbReference type="Proteomes" id="UP000187203">
    <property type="component" value="Unassembled WGS sequence"/>
</dbReference>
<protein>
    <submittedName>
        <fullName evidence="1">Uncharacterized protein</fullName>
    </submittedName>
</protein>
<gene>
    <name evidence="1" type="ORF">COLO4_11431</name>
</gene>
<sequence>MLRRQLLKRPGNLRRRPSGNFYWVNKDNINTAAAIQSLGKAFLKAVKPATQKVDRALVIAGEFKKNFNKEFSKLNTNVEELKKIQAQRNKWFFQRS</sequence>
<name>A0A1R3K4G3_9ROSI</name>
<accession>A0A1R3K4G3</accession>
<organism evidence="1 2">
    <name type="scientific">Corchorus olitorius</name>
    <dbReference type="NCBI Taxonomy" id="93759"/>
    <lineage>
        <taxon>Eukaryota</taxon>
        <taxon>Viridiplantae</taxon>
        <taxon>Streptophyta</taxon>
        <taxon>Embryophyta</taxon>
        <taxon>Tracheophyta</taxon>
        <taxon>Spermatophyta</taxon>
        <taxon>Magnoliopsida</taxon>
        <taxon>eudicotyledons</taxon>
        <taxon>Gunneridae</taxon>
        <taxon>Pentapetalae</taxon>
        <taxon>rosids</taxon>
        <taxon>malvids</taxon>
        <taxon>Malvales</taxon>
        <taxon>Malvaceae</taxon>
        <taxon>Grewioideae</taxon>
        <taxon>Apeibeae</taxon>
        <taxon>Corchorus</taxon>
    </lineage>
</organism>
<dbReference type="AlphaFoldDB" id="A0A1R3K4G3"/>
<reference evidence="2" key="1">
    <citation type="submission" date="2013-09" db="EMBL/GenBank/DDBJ databases">
        <title>Corchorus olitorius genome sequencing.</title>
        <authorList>
            <person name="Alam M."/>
            <person name="Haque M.S."/>
            <person name="Islam M.S."/>
            <person name="Emdad E.M."/>
            <person name="Islam M.M."/>
            <person name="Ahmed B."/>
            <person name="Halim A."/>
            <person name="Hossen Q.M.M."/>
            <person name="Hossain M.Z."/>
            <person name="Ahmed R."/>
            <person name="Khan M.M."/>
            <person name="Islam R."/>
            <person name="Rashid M.M."/>
            <person name="Khan S.A."/>
            <person name="Rahman M.S."/>
            <person name="Alam M."/>
            <person name="Yahiya A.S."/>
            <person name="Khan M.S."/>
            <person name="Azam M.S."/>
            <person name="Haque T."/>
            <person name="Lashkar M.Z.H."/>
            <person name="Akhand A.I."/>
            <person name="Morshed G."/>
            <person name="Roy S."/>
            <person name="Uddin K.S."/>
            <person name="Rabeya T."/>
            <person name="Hossain A.S."/>
            <person name="Chowdhury A."/>
            <person name="Snigdha A.R."/>
            <person name="Mortoza M.S."/>
            <person name="Matin S.A."/>
            <person name="Hoque S.M.E."/>
            <person name="Islam M.K."/>
            <person name="Roy D.K."/>
            <person name="Haider R."/>
            <person name="Moosa M.M."/>
            <person name="Elias S.M."/>
            <person name="Hasan A.M."/>
            <person name="Jahan S."/>
            <person name="Shafiuddin M."/>
            <person name="Mahmood N."/>
            <person name="Shommy N.S."/>
        </authorList>
    </citation>
    <scope>NUCLEOTIDE SEQUENCE [LARGE SCALE GENOMIC DNA]</scope>
    <source>
        <strain evidence="2">cv. O-4</strain>
    </source>
</reference>